<dbReference type="GO" id="GO:0016887">
    <property type="term" value="F:ATP hydrolysis activity"/>
    <property type="evidence" value="ECO:0007669"/>
    <property type="project" value="InterPro"/>
</dbReference>
<protein>
    <submittedName>
        <fullName evidence="16">Cadmium-translocating P-type ATPase</fullName>
    </submittedName>
</protein>
<evidence type="ECO:0000256" key="7">
    <source>
        <dbReference type="ARBA" id="ARBA00022741"/>
    </source>
</evidence>
<accession>A0A7W1XAY4</accession>
<dbReference type="Pfam" id="PF00702">
    <property type="entry name" value="Hydrolase"/>
    <property type="match status" value="1"/>
</dbReference>
<evidence type="ECO:0000256" key="14">
    <source>
        <dbReference type="RuleBase" id="RU362081"/>
    </source>
</evidence>
<dbReference type="Pfam" id="PF00122">
    <property type="entry name" value="E1-E2_ATPase"/>
    <property type="match status" value="1"/>
</dbReference>
<keyword evidence="5 14" id="KW-0812">Transmembrane</keyword>
<dbReference type="NCBIfam" id="TIGR01525">
    <property type="entry name" value="ATPase-IB_hvy"/>
    <property type="match status" value="1"/>
</dbReference>
<dbReference type="InterPro" id="IPR001757">
    <property type="entry name" value="P_typ_ATPase"/>
</dbReference>
<dbReference type="SUPFAM" id="SSF81665">
    <property type="entry name" value="Calcium ATPase, transmembrane domain M"/>
    <property type="match status" value="1"/>
</dbReference>
<dbReference type="NCBIfam" id="TIGR01512">
    <property type="entry name" value="ATPase-IB2_Cd"/>
    <property type="match status" value="1"/>
</dbReference>
<dbReference type="AlphaFoldDB" id="A0A7W1XAY4"/>
<evidence type="ECO:0000256" key="8">
    <source>
        <dbReference type="ARBA" id="ARBA00022840"/>
    </source>
</evidence>
<dbReference type="RefSeq" id="WP_033100838.1">
    <property type="nucleotide sequence ID" value="NZ_JACEIP010000013.1"/>
</dbReference>
<dbReference type="SUPFAM" id="SSF81653">
    <property type="entry name" value="Calcium ATPase, transduction domain A"/>
    <property type="match status" value="1"/>
</dbReference>
<comment type="caution">
    <text evidence="16">The sequence shown here is derived from an EMBL/GenBank/DDBJ whole genome shotgun (WGS) entry which is preliminary data.</text>
</comment>
<dbReference type="InterPro" id="IPR059000">
    <property type="entry name" value="ATPase_P-type_domA"/>
</dbReference>
<feature type="transmembrane region" description="Helical" evidence="14">
    <location>
        <begin position="287"/>
        <end position="310"/>
    </location>
</feature>
<feature type="transmembrane region" description="Helical" evidence="14">
    <location>
        <begin position="593"/>
        <end position="612"/>
    </location>
</feature>
<dbReference type="PANTHER" id="PTHR43079:SF1">
    <property type="entry name" value="CADMIUM_ZINC-TRANSPORTING ATPASE HMA1, CHLOROPLASTIC-RELATED"/>
    <property type="match status" value="1"/>
</dbReference>
<dbReference type="InterPro" id="IPR023299">
    <property type="entry name" value="ATPase_P-typ_cyto_dom_N"/>
</dbReference>
<feature type="transmembrane region" description="Helical" evidence="14">
    <location>
        <begin position="255"/>
        <end position="275"/>
    </location>
</feature>
<reference evidence="16 17" key="1">
    <citation type="submission" date="2020-07" db="EMBL/GenBank/DDBJ databases">
        <authorList>
            <person name="Feng H."/>
        </authorList>
    </citation>
    <scope>NUCLEOTIDE SEQUENCE [LARGE SCALE GENOMIC DNA]</scope>
    <source>
        <strain evidence="17">s-11</strain>
    </source>
</reference>
<dbReference type="SFLD" id="SFLDS00003">
    <property type="entry name" value="Haloacid_Dehalogenase"/>
    <property type="match status" value="1"/>
</dbReference>
<keyword evidence="4" id="KW-0597">Phosphoprotein</keyword>
<dbReference type="GO" id="GO:0046872">
    <property type="term" value="F:metal ion binding"/>
    <property type="evidence" value="ECO:0007669"/>
    <property type="project" value="UniProtKB-KW"/>
</dbReference>
<evidence type="ECO:0000256" key="3">
    <source>
        <dbReference type="ARBA" id="ARBA00022448"/>
    </source>
</evidence>
<dbReference type="Gene3D" id="2.70.150.10">
    <property type="entry name" value="Calcium-transporting ATPase, cytoplasmic transduction domain A"/>
    <property type="match status" value="1"/>
</dbReference>
<keyword evidence="17" id="KW-1185">Reference proteome</keyword>
<dbReference type="PRINTS" id="PR00941">
    <property type="entry name" value="CDATPASE"/>
</dbReference>
<dbReference type="GO" id="GO:0005524">
    <property type="term" value="F:ATP binding"/>
    <property type="evidence" value="ECO:0007669"/>
    <property type="project" value="UniProtKB-UniRule"/>
</dbReference>
<proteinExistence type="inferred from homology"/>
<organism evidence="16 17">
    <name type="scientific">Thermoactinomyces daqus</name>
    <dbReference type="NCBI Taxonomy" id="1329516"/>
    <lineage>
        <taxon>Bacteria</taxon>
        <taxon>Bacillati</taxon>
        <taxon>Bacillota</taxon>
        <taxon>Bacilli</taxon>
        <taxon>Bacillales</taxon>
        <taxon>Thermoactinomycetaceae</taxon>
        <taxon>Thermoactinomyces</taxon>
    </lineage>
</organism>
<evidence type="ECO:0000256" key="11">
    <source>
        <dbReference type="ARBA" id="ARBA00022989"/>
    </source>
</evidence>
<feature type="transmembrane region" description="Helical" evidence="14">
    <location>
        <begin position="52"/>
        <end position="70"/>
    </location>
</feature>
<dbReference type="SFLD" id="SFLDG00002">
    <property type="entry name" value="C1.7:_P-type_atpase_like"/>
    <property type="match status" value="1"/>
</dbReference>
<keyword evidence="12" id="KW-0406">Ion transport</keyword>
<evidence type="ECO:0000256" key="13">
    <source>
        <dbReference type="ARBA" id="ARBA00023136"/>
    </source>
</evidence>
<evidence type="ECO:0000256" key="9">
    <source>
        <dbReference type="ARBA" id="ARBA00022842"/>
    </source>
</evidence>
<dbReference type="Gene3D" id="3.40.50.1000">
    <property type="entry name" value="HAD superfamily/HAD-like"/>
    <property type="match status" value="1"/>
</dbReference>
<keyword evidence="6 14" id="KW-0479">Metal-binding</keyword>
<comment type="similarity">
    <text evidence="2 14">Belongs to the cation transport ATPase (P-type) (TC 3.A.3) family. Type IB subfamily.</text>
</comment>
<dbReference type="PANTHER" id="PTHR43079">
    <property type="entry name" value="PROBABLE CADMIUM/ZINC-TRANSPORTING ATPASE HMA1"/>
    <property type="match status" value="1"/>
</dbReference>
<feature type="transmembrane region" description="Helical" evidence="14">
    <location>
        <begin position="82"/>
        <end position="100"/>
    </location>
</feature>
<keyword evidence="7 14" id="KW-0547">Nucleotide-binding</keyword>
<evidence type="ECO:0000259" key="15">
    <source>
        <dbReference type="Pfam" id="PF00122"/>
    </source>
</evidence>
<keyword evidence="10" id="KW-1278">Translocase</keyword>
<keyword evidence="3" id="KW-0813">Transport</keyword>
<evidence type="ECO:0000256" key="2">
    <source>
        <dbReference type="ARBA" id="ARBA00006024"/>
    </source>
</evidence>
<dbReference type="InterPro" id="IPR051949">
    <property type="entry name" value="Cation_Transport_ATPase"/>
</dbReference>
<keyword evidence="14" id="KW-1003">Cell membrane</keyword>
<dbReference type="FunFam" id="2.70.150.10:FF:000002">
    <property type="entry name" value="Copper-transporting ATPase 1, putative"/>
    <property type="match status" value="1"/>
</dbReference>
<dbReference type="InterPro" id="IPR023298">
    <property type="entry name" value="ATPase_P-typ_TM_dom_sf"/>
</dbReference>
<keyword evidence="11 14" id="KW-1133">Transmembrane helix</keyword>
<dbReference type="GO" id="GO:0019829">
    <property type="term" value="F:ATPase-coupled monoatomic cation transmembrane transporter activity"/>
    <property type="evidence" value="ECO:0007669"/>
    <property type="project" value="InterPro"/>
</dbReference>
<dbReference type="InterPro" id="IPR023214">
    <property type="entry name" value="HAD_sf"/>
</dbReference>
<evidence type="ECO:0000256" key="4">
    <source>
        <dbReference type="ARBA" id="ARBA00022553"/>
    </source>
</evidence>
<dbReference type="NCBIfam" id="TIGR01494">
    <property type="entry name" value="ATPase_P-type"/>
    <property type="match status" value="1"/>
</dbReference>
<evidence type="ECO:0000256" key="1">
    <source>
        <dbReference type="ARBA" id="ARBA00004651"/>
    </source>
</evidence>
<comment type="subcellular location">
    <subcellularLocation>
        <location evidence="1">Cell membrane</location>
        <topology evidence="1">Multi-pass membrane protein</topology>
    </subcellularLocation>
</comment>
<keyword evidence="9" id="KW-0460">Magnesium</keyword>
<evidence type="ECO:0000313" key="17">
    <source>
        <dbReference type="Proteomes" id="UP000530514"/>
    </source>
</evidence>
<evidence type="ECO:0000256" key="5">
    <source>
        <dbReference type="ARBA" id="ARBA00022692"/>
    </source>
</evidence>
<dbReference type="PRINTS" id="PR00119">
    <property type="entry name" value="CATATPASE"/>
</dbReference>
<evidence type="ECO:0000313" key="16">
    <source>
        <dbReference type="EMBL" id="MBA4543260.1"/>
    </source>
</evidence>
<evidence type="ECO:0000256" key="12">
    <source>
        <dbReference type="ARBA" id="ARBA00023065"/>
    </source>
</evidence>
<gene>
    <name evidence="16" type="primary">cadA</name>
    <name evidence="16" type="ORF">H1164_10165</name>
</gene>
<dbReference type="InterPro" id="IPR008250">
    <property type="entry name" value="ATPase_P-typ_transduc_dom_A_sf"/>
</dbReference>
<dbReference type="SFLD" id="SFLDF00027">
    <property type="entry name" value="p-type_atpase"/>
    <property type="match status" value="1"/>
</dbReference>
<keyword evidence="13 14" id="KW-0472">Membrane</keyword>
<dbReference type="OrthoDB" id="9813266at2"/>
<keyword evidence="8 14" id="KW-0067">ATP-binding</keyword>
<dbReference type="Gene3D" id="3.40.1110.10">
    <property type="entry name" value="Calcium-transporting ATPase, cytoplasmic domain N"/>
    <property type="match status" value="1"/>
</dbReference>
<feature type="transmembrane region" description="Helical" evidence="14">
    <location>
        <begin position="29"/>
        <end position="46"/>
    </location>
</feature>
<dbReference type="InterPro" id="IPR027256">
    <property type="entry name" value="P-typ_ATPase_IB"/>
</dbReference>
<dbReference type="EMBL" id="JACEIP010000013">
    <property type="protein sequence ID" value="MBA4543260.1"/>
    <property type="molecule type" value="Genomic_DNA"/>
</dbReference>
<dbReference type="InterPro" id="IPR044492">
    <property type="entry name" value="P_typ_ATPase_HD_dom"/>
</dbReference>
<sequence length="637" mass="69448">MQMEVLPDKRHATVFTWLHNWDWKRHMEMMAAVICGVLLFVAWWMQKERLGLALALFIAAYVIGGFAKAKEGAATLIRERELDVNLLMFVAAIGAAAIGYWLEGGMLIFIFAVSGALESYTLAKSEGDLSSLIKLKPEQARLWTEDGEEHLVPAGQLKQGDLILVKPGERIAADGMIRKGVSSVHEAAITGEAMPAEKKEGSEVYAGTTNGEGSLIIEVTRAGDQSVVARMVRLIEQARSEVPPVQTKIERIEKIYVKAVLLLTGLLMLLPPVFFDWSWKESLYRAMIFLVVASPCALVASILPALLAAISNGARQGILIKSGKQLTNLAGLKVIAFDKTGTFTAGRPQVTDIRPFGEWSETELLQAVASIEGLSEHPIARAFAEYAAANGVKPEKVESLTAHPGKGIEAEYKGSRWFIGKPRAFSEQNREVGEIVRKWEDEGKTVILAAKDGEIAGCFALRDQIRPEAAEMVRELKKQGILVAMLTGDQRKTAEAIAEEAGVDLVFADLLPEEKVRLVEELKETYGEVAMVGDGVNDAPALARAGTGFAMGGEGTDLALETADVIMMKDDLLKIPYLIRMAKKLNRVVKQNVIFALSVIGLLVAANFIHWMNLPFGVVGHEGSTILVILNGLRLLK</sequence>
<dbReference type="GO" id="GO:0005886">
    <property type="term" value="C:plasma membrane"/>
    <property type="evidence" value="ECO:0007669"/>
    <property type="project" value="UniProtKB-SubCell"/>
</dbReference>
<dbReference type="Proteomes" id="UP000530514">
    <property type="component" value="Unassembled WGS sequence"/>
</dbReference>
<evidence type="ECO:0000256" key="6">
    <source>
        <dbReference type="ARBA" id="ARBA00022723"/>
    </source>
</evidence>
<dbReference type="InterPro" id="IPR036412">
    <property type="entry name" value="HAD-like_sf"/>
</dbReference>
<evidence type="ECO:0000256" key="10">
    <source>
        <dbReference type="ARBA" id="ARBA00022967"/>
    </source>
</evidence>
<dbReference type="SUPFAM" id="SSF56784">
    <property type="entry name" value="HAD-like"/>
    <property type="match status" value="1"/>
</dbReference>
<name>A0A7W1XAY4_9BACL</name>
<feature type="domain" description="P-type ATPase A" evidence="15">
    <location>
        <begin position="135"/>
        <end position="236"/>
    </location>
</feature>
<dbReference type="CDD" id="cd07551">
    <property type="entry name" value="P-type_ATPase_HM_ZosA_PfeT-like"/>
    <property type="match status" value="1"/>
</dbReference>